<keyword evidence="2" id="KW-1185">Reference proteome</keyword>
<name>A0A915KB87_ROMCU</name>
<feature type="compositionally biased region" description="Polar residues" evidence="1">
    <location>
        <begin position="83"/>
        <end position="105"/>
    </location>
</feature>
<dbReference type="WBParaSite" id="nRc.2.0.1.t35972-RA">
    <property type="protein sequence ID" value="nRc.2.0.1.t35972-RA"/>
    <property type="gene ID" value="nRc.2.0.1.g35972"/>
</dbReference>
<dbReference type="Proteomes" id="UP000887565">
    <property type="component" value="Unplaced"/>
</dbReference>
<organism evidence="2 3">
    <name type="scientific">Romanomermis culicivorax</name>
    <name type="common">Nematode worm</name>
    <dbReference type="NCBI Taxonomy" id="13658"/>
    <lineage>
        <taxon>Eukaryota</taxon>
        <taxon>Metazoa</taxon>
        <taxon>Ecdysozoa</taxon>
        <taxon>Nematoda</taxon>
        <taxon>Enoplea</taxon>
        <taxon>Dorylaimia</taxon>
        <taxon>Mermithida</taxon>
        <taxon>Mermithoidea</taxon>
        <taxon>Mermithidae</taxon>
        <taxon>Romanomermis</taxon>
    </lineage>
</organism>
<feature type="region of interest" description="Disordered" evidence="1">
    <location>
        <begin position="83"/>
        <end position="108"/>
    </location>
</feature>
<evidence type="ECO:0000313" key="2">
    <source>
        <dbReference type="Proteomes" id="UP000887565"/>
    </source>
</evidence>
<feature type="compositionally biased region" description="Low complexity" evidence="1">
    <location>
        <begin position="18"/>
        <end position="30"/>
    </location>
</feature>
<feature type="region of interest" description="Disordered" evidence="1">
    <location>
        <begin position="1"/>
        <end position="35"/>
    </location>
</feature>
<reference evidence="3" key="1">
    <citation type="submission" date="2022-11" db="UniProtKB">
        <authorList>
            <consortium name="WormBaseParasite"/>
        </authorList>
    </citation>
    <scope>IDENTIFICATION</scope>
</reference>
<proteinExistence type="predicted"/>
<sequence>PRHQQRRLRSGHNSRSSTTTTTTIAANGRSSNGGSGNNIITARCTDCYLYHSAGDKCQSPTVHSSSSCNGSGLLLTSASLKRQNQKMSKFNGKNSTSKQDLTSSEAGAGQYPKKSFRYLYQARRRHGDVICQSYMESLQKLSNQRRFGATSVDLNTPTMISDRTQLTILSTGSNSNSNGSV</sequence>
<feature type="compositionally biased region" description="Basic residues" evidence="1">
    <location>
        <begin position="1"/>
        <end position="12"/>
    </location>
</feature>
<evidence type="ECO:0000313" key="3">
    <source>
        <dbReference type="WBParaSite" id="nRc.2.0.1.t35972-RA"/>
    </source>
</evidence>
<dbReference type="AlphaFoldDB" id="A0A915KB87"/>
<accession>A0A915KB87</accession>
<protein>
    <submittedName>
        <fullName evidence="3">Uncharacterized protein</fullName>
    </submittedName>
</protein>
<evidence type="ECO:0000256" key="1">
    <source>
        <dbReference type="SAM" id="MobiDB-lite"/>
    </source>
</evidence>